<organism evidence="1 2">
    <name type="scientific">Trichonephila inaurata madagascariensis</name>
    <dbReference type="NCBI Taxonomy" id="2747483"/>
    <lineage>
        <taxon>Eukaryota</taxon>
        <taxon>Metazoa</taxon>
        <taxon>Ecdysozoa</taxon>
        <taxon>Arthropoda</taxon>
        <taxon>Chelicerata</taxon>
        <taxon>Arachnida</taxon>
        <taxon>Araneae</taxon>
        <taxon>Araneomorphae</taxon>
        <taxon>Entelegynae</taxon>
        <taxon>Araneoidea</taxon>
        <taxon>Nephilidae</taxon>
        <taxon>Trichonephila</taxon>
        <taxon>Trichonephila inaurata</taxon>
    </lineage>
</organism>
<proteinExistence type="predicted"/>
<reference evidence="1" key="1">
    <citation type="submission" date="2020-08" db="EMBL/GenBank/DDBJ databases">
        <title>Multicomponent nature underlies the extraordinary mechanical properties of spider dragline silk.</title>
        <authorList>
            <person name="Kono N."/>
            <person name="Nakamura H."/>
            <person name="Mori M."/>
            <person name="Yoshida Y."/>
            <person name="Ohtoshi R."/>
            <person name="Malay A.D."/>
            <person name="Moran D.A.P."/>
            <person name="Tomita M."/>
            <person name="Numata K."/>
            <person name="Arakawa K."/>
        </authorList>
    </citation>
    <scope>NUCLEOTIDE SEQUENCE</scope>
</reference>
<sequence>MEEVALKKFLSVASRKFLESAPLFWEAAKAFIRRERRDWEKISLHPLNAPHVSLNIEPFDGLVFIRLLSETYTSTLALRRQETIICYR</sequence>
<evidence type="ECO:0000313" key="1">
    <source>
        <dbReference type="EMBL" id="GFY40724.1"/>
    </source>
</evidence>
<protein>
    <submittedName>
        <fullName evidence="1">Uncharacterized protein</fullName>
    </submittedName>
</protein>
<evidence type="ECO:0000313" key="2">
    <source>
        <dbReference type="Proteomes" id="UP000886998"/>
    </source>
</evidence>
<keyword evidence="2" id="KW-1185">Reference proteome</keyword>
<accession>A0A8X6WUL4</accession>
<comment type="caution">
    <text evidence="1">The sequence shown here is derived from an EMBL/GenBank/DDBJ whole genome shotgun (WGS) entry which is preliminary data.</text>
</comment>
<dbReference type="EMBL" id="BMAV01002059">
    <property type="protein sequence ID" value="GFY40724.1"/>
    <property type="molecule type" value="Genomic_DNA"/>
</dbReference>
<gene>
    <name evidence="1" type="ORF">TNIN_116331</name>
</gene>
<name>A0A8X6WUL4_9ARAC</name>
<dbReference type="Proteomes" id="UP000886998">
    <property type="component" value="Unassembled WGS sequence"/>
</dbReference>
<dbReference type="AlphaFoldDB" id="A0A8X6WUL4"/>